<name>A0A9P0Q744_ACAOB</name>
<dbReference type="EMBL" id="CAKOFQ010008299">
    <property type="protein sequence ID" value="CAH2013261.1"/>
    <property type="molecule type" value="Genomic_DNA"/>
</dbReference>
<organism evidence="1 2">
    <name type="scientific">Acanthoscelides obtectus</name>
    <name type="common">Bean weevil</name>
    <name type="synonym">Bruchus obtectus</name>
    <dbReference type="NCBI Taxonomy" id="200917"/>
    <lineage>
        <taxon>Eukaryota</taxon>
        <taxon>Metazoa</taxon>
        <taxon>Ecdysozoa</taxon>
        <taxon>Arthropoda</taxon>
        <taxon>Hexapoda</taxon>
        <taxon>Insecta</taxon>
        <taxon>Pterygota</taxon>
        <taxon>Neoptera</taxon>
        <taxon>Endopterygota</taxon>
        <taxon>Coleoptera</taxon>
        <taxon>Polyphaga</taxon>
        <taxon>Cucujiformia</taxon>
        <taxon>Chrysomeloidea</taxon>
        <taxon>Chrysomelidae</taxon>
        <taxon>Bruchinae</taxon>
        <taxon>Bruchini</taxon>
        <taxon>Acanthoscelides</taxon>
    </lineage>
</organism>
<dbReference type="Proteomes" id="UP001152888">
    <property type="component" value="Unassembled WGS sequence"/>
</dbReference>
<accession>A0A9P0Q744</accession>
<keyword evidence="2" id="KW-1185">Reference proteome</keyword>
<dbReference type="AlphaFoldDB" id="A0A9P0Q744"/>
<comment type="caution">
    <text evidence="1">The sequence shown here is derived from an EMBL/GenBank/DDBJ whole genome shotgun (WGS) entry which is preliminary data.</text>
</comment>
<gene>
    <name evidence="1" type="ORF">ACAOBT_LOCUS33354</name>
</gene>
<proteinExistence type="predicted"/>
<feature type="non-terminal residue" evidence="1">
    <location>
        <position position="49"/>
    </location>
</feature>
<reference evidence="1" key="1">
    <citation type="submission" date="2022-03" db="EMBL/GenBank/DDBJ databases">
        <authorList>
            <person name="Sayadi A."/>
        </authorList>
    </citation>
    <scope>NUCLEOTIDE SEQUENCE</scope>
</reference>
<evidence type="ECO:0000313" key="2">
    <source>
        <dbReference type="Proteomes" id="UP001152888"/>
    </source>
</evidence>
<protein>
    <submittedName>
        <fullName evidence="1">Uncharacterized protein</fullName>
    </submittedName>
</protein>
<sequence length="49" mass="6090">MIAGFPMLVLHIRVVEDERHRFKIWKLLRQYVEENKLLTKYRGRTIHVR</sequence>
<evidence type="ECO:0000313" key="1">
    <source>
        <dbReference type="EMBL" id="CAH2013261.1"/>
    </source>
</evidence>